<keyword evidence="3" id="KW-1185">Reference proteome</keyword>
<evidence type="ECO:0000313" key="2">
    <source>
        <dbReference type="EMBL" id="GFX92575.1"/>
    </source>
</evidence>
<sequence length="172" mass="19601">MTEKLERPIGSAAITVRPDGDSPRSATYIAMHWLTYPTPKWSPGFDFTSSQTTPMGHGTSAQDLRKRVVTGLKNLVFWSITLTSECEYANFKRALLTINYSTYPVTRWSIPLTSECEYTNFKRALLTINYPSYPVTRCTADQSKVAILRCGKCFHGYIRAHLTHKIFPYVYV</sequence>
<feature type="region of interest" description="Disordered" evidence="1">
    <location>
        <begin position="1"/>
        <end position="22"/>
    </location>
</feature>
<dbReference type="Proteomes" id="UP000887159">
    <property type="component" value="Unassembled WGS sequence"/>
</dbReference>
<dbReference type="AlphaFoldDB" id="A0A8X6REH9"/>
<name>A0A8X6REH9_TRICX</name>
<accession>A0A8X6REH9</accession>
<organism evidence="2 3">
    <name type="scientific">Trichonephila clavipes</name>
    <name type="common">Golden silk orbweaver</name>
    <name type="synonym">Nephila clavipes</name>
    <dbReference type="NCBI Taxonomy" id="2585209"/>
    <lineage>
        <taxon>Eukaryota</taxon>
        <taxon>Metazoa</taxon>
        <taxon>Ecdysozoa</taxon>
        <taxon>Arthropoda</taxon>
        <taxon>Chelicerata</taxon>
        <taxon>Arachnida</taxon>
        <taxon>Araneae</taxon>
        <taxon>Araneomorphae</taxon>
        <taxon>Entelegynae</taxon>
        <taxon>Araneoidea</taxon>
        <taxon>Nephilidae</taxon>
        <taxon>Trichonephila</taxon>
    </lineage>
</organism>
<proteinExistence type="predicted"/>
<gene>
    <name evidence="2" type="ORF">TNCV_2520341</name>
</gene>
<evidence type="ECO:0000256" key="1">
    <source>
        <dbReference type="SAM" id="MobiDB-lite"/>
    </source>
</evidence>
<dbReference type="EMBL" id="BMAU01021149">
    <property type="protein sequence ID" value="GFX92575.1"/>
    <property type="molecule type" value="Genomic_DNA"/>
</dbReference>
<protein>
    <submittedName>
        <fullName evidence="2">Uncharacterized protein</fullName>
    </submittedName>
</protein>
<reference evidence="2" key="1">
    <citation type="submission" date="2020-08" db="EMBL/GenBank/DDBJ databases">
        <title>Multicomponent nature underlies the extraordinary mechanical properties of spider dragline silk.</title>
        <authorList>
            <person name="Kono N."/>
            <person name="Nakamura H."/>
            <person name="Mori M."/>
            <person name="Yoshida Y."/>
            <person name="Ohtoshi R."/>
            <person name="Malay A.D."/>
            <person name="Moran D.A.P."/>
            <person name="Tomita M."/>
            <person name="Numata K."/>
            <person name="Arakawa K."/>
        </authorList>
    </citation>
    <scope>NUCLEOTIDE SEQUENCE</scope>
</reference>
<evidence type="ECO:0000313" key="3">
    <source>
        <dbReference type="Proteomes" id="UP000887159"/>
    </source>
</evidence>
<comment type="caution">
    <text evidence="2">The sequence shown here is derived from an EMBL/GenBank/DDBJ whole genome shotgun (WGS) entry which is preliminary data.</text>
</comment>